<keyword evidence="7" id="KW-0482">Metalloprotease</keyword>
<gene>
    <name evidence="9" type="ORF">NEMVEDRAFT_v1g103006</name>
</gene>
<feature type="domain" description="Peptidase M1 leukotriene A4 hydrolase/aminopeptidase C-terminal" evidence="8">
    <location>
        <begin position="416"/>
        <end position="567"/>
    </location>
</feature>
<dbReference type="InterPro" id="IPR001930">
    <property type="entry name" value="Peptidase_M1"/>
</dbReference>
<dbReference type="PRINTS" id="PR00756">
    <property type="entry name" value="ALADIPTASE"/>
</dbReference>
<feature type="non-terminal residue" evidence="9">
    <location>
        <position position="1"/>
    </location>
</feature>
<name>A7S3I6_NEMVE</name>
<evidence type="ECO:0000256" key="2">
    <source>
        <dbReference type="ARBA" id="ARBA00010136"/>
    </source>
</evidence>
<dbReference type="InterPro" id="IPR015211">
    <property type="entry name" value="Peptidase_M1_C"/>
</dbReference>
<dbReference type="Gene3D" id="1.10.390.10">
    <property type="entry name" value="Neutral Protease Domain 2"/>
    <property type="match status" value="1"/>
</dbReference>
<dbReference type="PhylomeDB" id="A7S3I6"/>
<dbReference type="Gene3D" id="2.60.40.1730">
    <property type="entry name" value="tricorn interacting facor f3 domain"/>
    <property type="match status" value="1"/>
</dbReference>
<evidence type="ECO:0000256" key="6">
    <source>
        <dbReference type="ARBA" id="ARBA00022833"/>
    </source>
</evidence>
<keyword evidence="4" id="KW-0479">Metal-binding</keyword>
<dbReference type="GO" id="GO:0006508">
    <property type="term" value="P:proteolysis"/>
    <property type="evidence" value="ECO:0007669"/>
    <property type="project" value="UniProtKB-KW"/>
</dbReference>
<dbReference type="InterPro" id="IPR038502">
    <property type="entry name" value="M1_LTA-4_hydro/amino_C_sf"/>
</dbReference>
<dbReference type="SUPFAM" id="SSF63737">
    <property type="entry name" value="Leukotriene A4 hydrolase N-terminal domain"/>
    <property type="match status" value="1"/>
</dbReference>
<comment type="cofactor">
    <cofactor evidence="1">
        <name>Zn(2+)</name>
        <dbReference type="ChEBI" id="CHEBI:29105"/>
    </cofactor>
</comment>
<proteinExistence type="inferred from homology"/>
<evidence type="ECO:0000256" key="7">
    <source>
        <dbReference type="ARBA" id="ARBA00023049"/>
    </source>
</evidence>
<dbReference type="OMA" id="FARCSQA"/>
<dbReference type="InterPro" id="IPR016024">
    <property type="entry name" value="ARM-type_fold"/>
</dbReference>
<dbReference type="InterPro" id="IPR014782">
    <property type="entry name" value="Peptidase_M1_dom"/>
</dbReference>
<dbReference type="SMART" id="SM01263">
    <property type="entry name" value="Leuk-A4-hydro_C"/>
    <property type="match status" value="1"/>
</dbReference>
<dbReference type="PANTHER" id="PTHR46627">
    <property type="entry name" value="AMINOPEPTIDASE O"/>
    <property type="match status" value="1"/>
</dbReference>
<comment type="similarity">
    <text evidence="2">Belongs to the peptidase M1 family.</text>
</comment>
<reference evidence="9 10" key="1">
    <citation type="journal article" date="2007" name="Science">
        <title>Sea anemone genome reveals ancestral eumetazoan gene repertoire and genomic organization.</title>
        <authorList>
            <person name="Putnam N.H."/>
            <person name="Srivastava M."/>
            <person name="Hellsten U."/>
            <person name="Dirks B."/>
            <person name="Chapman J."/>
            <person name="Salamov A."/>
            <person name="Terry A."/>
            <person name="Shapiro H."/>
            <person name="Lindquist E."/>
            <person name="Kapitonov V.V."/>
            <person name="Jurka J."/>
            <person name="Genikhovich G."/>
            <person name="Grigoriev I.V."/>
            <person name="Lucas S.M."/>
            <person name="Steele R.E."/>
            <person name="Finnerty J.R."/>
            <person name="Technau U."/>
            <person name="Martindale M.Q."/>
            <person name="Rokhsar D.S."/>
        </authorList>
    </citation>
    <scope>NUCLEOTIDE SEQUENCE [LARGE SCALE GENOMIC DNA]</scope>
    <source>
        <strain evidence="10">CH2 X CH6</strain>
    </source>
</reference>
<dbReference type="Pfam" id="PF09127">
    <property type="entry name" value="Leuk-A4-hydro_C"/>
    <property type="match status" value="1"/>
</dbReference>
<keyword evidence="10" id="KW-1185">Reference proteome</keyword>
<dbReference type="GO" id="GO:0070006">
    <property type="term" value="F:metalloaminopeptidase activity"/>
    <property type="evidence" value="ECO:0007669"/>
    <property type="project" value="InterPro"/>
</dbReference>
<evidence type="ECO:0000259" key="8">
    <source>
        <dbReference type="SMART" id="SM01263"/>
    </source>
</evidence>
<dbReference type="InterPro" id="IPR042097">
    <property type="entry name" value="Aminopeptidase_N-like_N_sf"/>
</dbReference>
<dbReference type="Gene3D" id="1.25.40.320">
    <property type="entry name" value="Peptidase M1, leukotriene A4 hydrolase/aminopeptidase C-terminal domain"/>
    <property type="match status" value="1"/>
</dbReference>
<dbReference type="PANTHER" id="PTHR46627:SF1">
    <property type="entry name" value="AMINOPEPTIDASE O"/>
    <property type="match status" value="1"/>
</dbReference>
<dbReference type="Proteomes" id="UP000001593">
    <property type="component" value="Unassembled WGS sequence"/>
</dbReference>
<dbReference type="InParanoid" id="A7S3I6"/>
<dbReference type="EMBL" id="DS469573">
    <property type="protein sequence ID" value="EDO41732.1"/>
    <property type="molecule type" value="Genomic_DNA"/>
</dbReference>
<keyword evidence="6" id="KW-0862">Zinc</keyword>
<dbReference type="GO" id="GO:0005730">
    <property type="term" value="C:nucleolus"/>
    <property type="evidence" value="ECO:0000318"/>
    <property type="project" value="GO_Central"/>
</dbReference>
<sequence>WCIRVWKEGAKGKAWPRCVVIKYHTSPEGQSLSWATDQDGRPCVFSPGAYINNRSLMPCQEPPIAMSTWQAAIHVPHGCMALMSGNPVTMETTATDTDKGRYCTMDVPLPCSTLAMAVGYFESMEGRSAICPTKDGPAEPVECRMIAVPSIIDRASDELLSYVPGFIEASCELLGPYPFSRLDLLILPKCFACMGLKNPNLVFLSQSVLAGDGSIRVRVAHEISHAWFGLLIGAKDWTEEWLSEGFSTYIEERIQARAEKVNPGCAKKKNNSLRELRQLLRYRALSAEMDETDENLQCLRSRASLSPNEEAKPFTVVKNGQICSKKWTQVHYLKGYFLLHHMAAMVGLENFERFLYEYVQHYQGQLVTSEDFFQYFVCKFPNVSQSVKDEFFLEWLESPGLPKCLRSKKFNVKENALIAAALKQFEFWRKQDNINKRNKTMNIKRRKQPEAEPLEHSEQIVLMLEKLVERDALMHTTLRQLNRCYNFSTRNCEIRHRWCELVVKNKFTPFLDDVKHFLIEDQGMGIYLFGELIISGQARQRAMAEEVFEQIGAEMDRCTYQTVSDMIRGNSSSDS</sequence>
<dbReference type="AlphaFoldDB" id="A7S3I6"/>
<dbReference type="InterPro" id="IPR027268">
    <property type="entry name" value="Peptidase_M4/M1_CTD_sf"/>
</dbReference>
<evidence type="ECO:0000256" key="5">
    <source>
        <dbReference type="ARBA" id="ARBA00022801"/>
    </source>
</evidence>
<dbReference type="GO" id="GO:0008270">
    <property type="term" value="F:zinc ion binding"/>
    <property type="evidence" value="ECO:0007669"/>
    <property type="project" value="InterPro"/>
</dbReference>
<dbReference type="SUPFAM" id="SSF48371">
    <property type="entry name" value="ARM repeat"/>
    <property type="match status" value="1"/>
</dbReference>
<evidence type="ECO:0000313" key="10">
    <source>
        <dbReference type="Proteomes" id="UP000001593"/>
    </source>
</evidence>
<accession>A7S3I6</accession>
<evidence type="ECO:0000256" key="1">
    <source>
        <dbReference type="ARBA" id="ARBA00001947"/>
    </source>
</evidence>
<dbReference type="FunFam" id="1.10.390.10:FF:000014">
    <property type="entry name" value="aminopeptidase O isoform X1"/>
    <property type="match status" value="1"/>
</dbReference>
<keyword evidence="3" id="KW-0645">Protease</keyword>
<evidence type="ECO:0000256" key="4">
    <source>
        <dbReference type="ARBA" id="ARBA00022723"/>
    </source>
</evidence>
<organism evidence="9 10">
    <name type="scientific">Nematostella vectensis</name>
    <name type="common">Starlet sea anemone</name>
    <dbReference type="NCBI Taxonomy" id="45351"/>
    <lineage>
        <taxon>Eukaryota</taxon>
        <taxon>Metazoa</taxon>
        <taxon>Cnidaria</taxon>
        <taxon>Anthozoa</taxon>
        <taxon>Hexacorallia</taxon>
        <taxon>Actiniaria</taxon>
        <taxon>Edwardsiidae</taxon>
        <taxon>Nematostella</taxon>
    </lineage>
</organism>
<evidence type="ECO:0000256" key="3">
    <source>
        <dbReference type="ARBA" id="ARBA00022670"/>
    </source>
</evidence>
<dbReference type="STRING" id="45351.A7S3I6"/>
<dbReference type="eggNOG" id="KOG1047">
    <property type="taxonomic scope" value="Eukaryota"/>
</dbReference>
<protein>
    <recommendedName>
        <fullName evidence="8">Peptidase M1 leukotriene A4 hydrolase/aminopeptidase C-terminal domain-containing protein</fullName>
    </recommendedName>
</protein>
<keyword evidence="5" id="KW-0378">Hydrolase</keyword>
<dbReference type="Gene3D" id="3.30.2010.30">
    <property type="match status" value="1"/>
</dbReference>
<dbReference type="SUPFAM" id="SSF55486">
    <property type="entry name" value="Metalloproteases ('zincins'), catalytic domain"/>
    <property type="match status" value="1"/>
</dbReference>
<evidence type="ECO:0000313" key="9">
    <source>
        <dbReference type="EMBL" id="EDO41732.1"/>
    </source>
</evidence>
<dbReference type="InterPro" id="IPR033577">
    <property type="entry name" value="AOPep"/>
</dbReference>
<dbReference type="Pfam" id="PF01433">
    <property type="entry name" value="Peptidase_M1"/>
    <property type="match status" value="1"/>
</dbReference>
<dbReference type="HOGENOM" id="CLU_022467_0_0_1"/>